<evidence type="ECO:0000313" key="11">
    <source>
        <dbReference type="EMBL" id="KAJ4851144.1"/>
    </source>
</evidence>
<dbReference type="GO" id="GO:0016787">
    <property type="term" value="F:hydrolase activity"/>
    <property type="evidence" value="ECO:0007669"/>
    <property type="project" value="InterPro"/>
</dbReference>
<dbReference type="AlphaFoldDB" id="A0A9Q0JRB4"/>
<dbReference type="Proteomes" id="UP001141552">
    <property type="component" value="Unassembled WGS sequence"/>
</dbReference>
<organism evidence="11 12">
    <name type="scientific">Turnera subulata</name>
    <dbReference type="NCBI Taxonomy" id="218843"/>
    <lineage>
        <taxon>Eukaryota</taxon>
        <taxon>Viridiplantae</taxon>
        <taxon>Streptophyta</taxon>
        <taxon>Embryophyta</taxon>
        <taxon>Tracheophyta</taxon>
        <taxon>Spermatophyta</taxon>
        <taxon>Magnoliopsida</taxon>
        <taxon>eudicotyledons</taxon>
        <taxon>Gunneridae</taxon>
        <taxon>Pentapetalae</taxon>
        <taxon>rosids</taxon>
        <taxon>fabids</taxon>
        <taxon>Malpighiales</taxon>
        <taxon>Passifloraceae</taxon>
        <taxon>Turnera</taxon>
    </lineage>
</organism>
<evidence type="ECO:0000256" key="8">
    <source>
        <dbReference type="ARBA" id="ARBA00061350"/>
    </source>
</evidence>
<dbReference type="GO" id="GO:0005634">
    <property type="term" value="C:nucleus"/>
    <property type="evidence" value="ECO:0007669"/>
    <property type="project" value="UniProtKB-SubCell"/>
</dbReference>
<dbReference type="OrthoDB" id="60033at2759"/>
<dbReference type="Pfam" id="PF00447">
    <property type="entry name" value="HSF_DNA-bind"/>
    <property type="match status" value="1"/>
</dbReference>
<keyword evidence="3" id="KW-0805">Transcription regulation</keyword>
<name>A0A9Q0JRB4_9ROSI</name>
<dbReference type="SUPFAM" id="SSF64167">
    <property type="entry name" value="SurE-like"/>
    <property type="match status" value="1"/>
</dbReference>
<evidence type="ECO:0000256" key="9">
    <source>
        <dbReference type="SAM" id="MobiDB-lite"/>
    </source>
</evidence>
<dbReference type="EMBL" id="JAKUCV010000119">
    <property type="protein sequence ID" value="KAJ4851144.1"/>
    <property type="molecule type" value="Genomic_DNA"/>
</dbReference>
<dbReference type="SMART" id="SM00415">
    <property type="entry name" value="HSF"/>
    <property type="match status" value="1"/>
</dbReference>
<gene>
    <name evidence="11" type="ORF">Tsubulata_003227</name>
</gene>
<feature type="compositionally biased region" description="Polar residues" evidence="9">
    <location>
        <begin position="341"/>
        <end position="352"/>
    </location>
</feature>
<evidence type="ECO:0000256" key="7">
    <source>
        <dbReference type="ARBA" id="ARBA00023242"/>
    </source>
</evidence>
<dbReference type="GO" id="GO:0034605">
    <property type="term" value="P:cellular response to heat"/>
    <property type="evidence" value="ECO:0007669"/>
    <property type="project" value="TreeGrafter"/>
</dbReference>
<evidence type="ECO:0000256" key="1">
    <source>
        <dbReference type="ARBA" id="ARBA00004123"/>
    </source>
</evidence>
<feature type="non-terminal residue" evidence="11">
    <location>
        <position position="1"/>
    </location>
</feature>
<keyword evidence="7" id="KW-0539">Nucleus</keyword>
<feature type="region of interest" description="Disordered" evidence="9">
    <location>
        <begin position="22"/>
        <end position="58"/>
    </location>
</feature>
<dbReference type="PANTHER" id="PTHR10015">
    <property type="entry name" value="HEAT SHOCK TRANSCRIPTION FACTOR"/>
    <property type="match status" value="1"/>
</dbReference>
<feature type="region of interest" description="Disordered" evidence="9">
    <location>
        <begin position="633"/>
        <end position="663"/>
    </location>
</feature>
<dbReference type="Gene3D" id="1.10.10.10">
    <property type="entry name" value="Winged helix-like DNA-binding domain superfamily/Winged helix DNA-binding domain"/>
    <property type="match status" value="1"/>
</dbReference>
<dbReference type="GO" id="GO:0003700">
    <property type="term" value="F:DNA-binding transcription factor activity"/>
    <property type="evidence" value="ECO:0007669"/>
    <property type="project" value="InterPro"/>
</dbReference>
<reference evidence="11" key="2">
    <citation type="journal article" date="2023" name="Plants (Basel)">
        <title>Annotation of the Turnera subulata (Passifloraceae) Draft Genome Reveals the S-Locus Evolved after the Divergence of Turneroideae from Passifloroideae in a Stepwise Manner.</title>
        <authorList>
            <person name="Henning P.M."/>
            <person name="Roalson E.H."/>
            <person name="Mir W."/>
            <person name="McCubbin A.G."/>
            <person name="Shore J.S."/>
        </authorList>
    </citation>
    <scope>NUCLEOTIDE SEQUENCE</scope>
    <source>
        <strain evidence="11">F60SS</strain>
    </source>
</reference>
<dbReference type="FunFam" id="1.10.10.10:FF:000057">
    <property type="entry name" value="Heat shock transcription factor 1"/>
    <property type="match status" value="1"/>
</dbReference>
<evidence type="ECO:0000256" key="3">
    <source>
        <dbReference type="ARBA" id="ARBA00023015"/>
    </source>
</evidence>
<sequence length="788" mass="86854">NNFLPPSLISNLQKALINRNGGVADTKNSDEDNPEAVTSFSSPSPSSLSNFDNNDEQESEKPIILVTNGEGIESLGLTSLVETLVADGHFNVHVISGINRGSSCGQNMKEGVSSDIDFKDAATVCLPLVNAAVRDIEKGTFPKNCSLNIQLPACPLARKGFKVTRQSLWRSSLSWQAVSANRHPSVGNFMSNQQSLGIKLAQLSRDASAAGAARRLNSQRKNVEIESVGVSGRVNSQQTVKKYFRLEFSEKNQENAEEDLDFKVAISPFPLTFHPEIQDLVSSWVATALDEQFLYIIFHLSKLTKKKKKDNQTPREMALPDCAAGGGGGGDAASPPPSSSTVVLPQQEPTNPDNKEPPSSSSSSSPPLIKPATDVVTVKVEEVDDEEEEVEEEGVDGLYGCAALARDGFNNCAVAGGVKDGSPSSSTSSAVLPKPMEGLHDMGPPPFLKKTFEMVEDPETDPVVSWGKNRQSFVVWDSHEFSKNLLPKYFKHSNFSSFIRQLNTYGFRKIDADRWEFANEGFQGGKKHLLKNIKRRSRYNKQQHQLGAMSGSHDSKKLGLETEVVDLKNDQDVLKLEIMKLKQQEEASQNHLIAIEDRIEAAECKQLQMFIFFTKALKNPGFIPQLIQKKRQQEKLDGGEFRKRRRLLQTDSPESLPDVGITSQNVNCRNQAKEQLATMQTELSEILPEDTEACQVSKLFPAPMNDEFGSSIQDHRDVISGESTDDMSVYGLMSEKLLDDNSAIENPVDEQEYDVNDSKLYLELEDLIGKPRAWGGYGAELVEHAGCV</sequence>
<evidence type="ECO:0000256" key="4">
    <source>
        <dbReference type="ARBA" id="ARBA00023016"/>
    </source>
</evidence>
<evidence type="ECO:0000256" key="5">
    <source>
        <dbReference type="ARBA" id="ARBA00023125"/>
    </source>
</evidence>
<dbReference type="PRINTS" id="PR00056">
    <property type="entry name" value="HSFDOMAIN"/>
</dbReference>
<protein>
    <recommendedName>
        <fullName evidence="10">HSF-type DNA-binding domain-containing protein</fullName>
    </recommendedName>
</protein>
<dbReference type="SUPFAM" id="SSF46785">
    <property type="entry name" value="Winged helix' DNA-binding domain"/>
    <property type="match status" value="1"/>
</dbReference>
<keyword evidence="6" id="KW-0804">Transcription</keyword>
<accession>A0A9Q0JRB4</accession>
<keyword evidence="12" id="KW-1185">Reference proteome</keyword>
<evidence type="ECO:0000313" key="12">
    <source>
        <dbReference type="Proteomes" id="UP001141552"/>
    </source>
</evidence>
<dbReference type="InterPro" id="IPR036523">
    <property type="entry name" value="SurE-like_sf"/>
</dbReference>
<dbReference type="GO" id="GO:0006357">
    <property type="term" value="P:regulation of transcription by RNA polymerase II"/>
    <property type="evidence" value="ECO:0007669"/>
    <property type="project" value="TreeGrafter"/>
</dbReference>
<feature type="compositionally biased region" description="Low complexity" evidence="9">
    <location>
        <begin position="357"/>
        <end position="367"/>
    </location>
</feature>
<dbReference type="InterPro" id="IPR000232">
    <property type="entry name" value="HSF_DNA-bd"/>
</dbReference>
<feature type="region of interest" description="Disordered" evidence="9">
    <location>
        <begin position="307"/>
        <end position="374"/>
    </location>
</feature>
<dbReference type="Gene3D" id="3.40.1210.10">
    <property type="entry name" value="Survival protein SurE-like phosphatase/nucleotidase"/>
    <property type="match status" value="1"/>
</dbReference>
<feature type="domain" description="HSF-type DNA-binding" evidence="10">
    <location>
        <begin position="486"/>
        <end position="510"/>
    </location>
</feature>
<dbReference type="GO" id="GO:0000978">
    <property type="term" value="F:RNA polymerase II cis-regulatory region sequence-specific DNA binding"/>
    <property type="evidence" value="ECO:0007669"/>
    <property type="project" value="TreeGrafter"/>
</dbReference>
<evidence type="ECO:0000259" key="10">
    <source>
        <dbReference type="PROSITE" id="PS00434"/>
    </source>
</evidence>
<keyword evidence="5" id="KW-0238">DNA-binding</keyword>
<dbReference type="InterPro" id="IPR036388">
    <property type="entry name" value="WH-like_DNA-bd_sf"/>
</dbReference>
<dbReference type="PROSITE" id="PS00434">
    <property type="entry name" value="HSF_DOMAIN"/>
    <property type="match status" value="1"/>
</dbReference>
<keyword evidence="4" id="KW-0346">Stress response</keyword>
<comment type="subcellular location">
    <subcellularLocation>
        <location evidence="1">Nucleus</location>
    </subcellularLocation>
</comment>
<comment type="caution">
    <text evidence="11">The sequence shown here is derived from an EMBL/GenBank/DDBJ whole genome shotgun (WGS) entry which is preliminary data.</text>
</comment>
<evidence type="ECO:0000256" key="6">
    <source>
        <dbReference type="ARBA" id="ARBA00023163"/>
    </source>
</evidence>
<evidence type="ECO:0000256" key="2">
    <source>
        <dbReference type="ARBA" id="ARBA00022553"/>
    </source>
</evidence>
<comment type="similarity">
    <text evidence="8">Belongs to the HSF family. Class A subfamily.</text>
</comment>
<proteinExistence type="inferred from homology"/>
<reference evidence="11" key="1">
    <citation type="submission" date="2022-02" db="EMBL/GenBank/DDBJ databases">
        <authorList>
            <person name="Henning P.M."/>
            <person name="McCubbin A.G."/>
            <person name="Shore J.S."/>
        </authorList>
    </citation>
    <scope>NUCLEOTIDE SEQUENCE</scope>
    <source>
        <strain evidence="11">F60SS</strain>
        <tissue evidence="11">Leaves</tissue>
    </source>
</reference>
<dbReference type="InterPro" id="IPR036390">
    <property type="entry name" value="WH_DNA-bd_sf"/>
</dbReference>
<feature type="compositionally biased region" description="Low complexity" evidence="9">
    <location>
        <begin position="39"/>
        <end position="52"/>
    </location>
</feature>
<dbReference type="PANTHER" id="PTHR10015:SF298">
    <property type="entry name" value="HEAT STRESS TRANSCRIPTION FACTOR A-9"/>
    <property type="match status" value="1"/>
</dbReference>
<keyword evidence="2" id="KW-0597">Phosphoprotein</keyword>